<reference evidence="6" key="1">
    <citation type="submission" date="2023-11" db="EMBL/GenBank/DDBJ databases">
        <authorList>
            <person name="De Vega J J."/>
            <person name="De Vega J J."/>
        </authorList>
    </citation>
    <scope>NUCLEOTIDE SEQUENCE</scope>
</reference>
<dbReference type="Proteomes" id="UP001295794">
    <property type="component" value="Unassembled WGS sequence"/>
</dbReference>
<proteinExistence type="inferred from homology"/>
<keyword evidence="7" id="KW-1185">Reference proteome</keyword>
<feature type="domain" description="Helicase C-terminal" evidence="5">
    <location>
        <begin position="1217"/>
        <end position="1355"/>
    </location>
</feature>
<dbReference type="PROSITE" id="PS51194">
    <property type="entry name" value="HELICASE_CTER"/>
    <property type="match status" value="1"/>
</dbReference>
<dbReference type="EC" id="5.6.2.4" evidence="3"/>
<sequence>MLRVITLEDARVEESEPDTAVREDVAMEDPEADGINTGTNILAASQREANTSPECPSPAPSSISMTSPSPRTHSPTAVTHFPLPQSRTPSPPVCSPSLGPSTAETRGYAATAGPDTIFRSPGLDLTRFGLIVNTTHQLLICLSCQRAITVKGARRHVCFHIPHMELPDDLDEVIPREWLITEPKDFQHPERSITPIFGLYVEEFYFCGYCHHGYKKETTRDSHQRGCLSRLKGDVVQASYVGHGQSLGNTRNRSLSFPVDHTALVPRGKQPGVAYFQPAVRPDYSRIKVEQSHDANDLDLFVRNSGFNSFVKDYTPAELNESVAIDTSSVDSDRVFGNYRKASQILCRHINGALEKSLGYVKKQLAKVGDDPTSAMHRELTDSSIPSYSRLFAKMLYTLTLAANDKPLPVKFPLNNEQVQLLQGMYNSFCNKMPEEETTLDIILKVGLNLYQQMKPDGSAEHWVLPMNRYLVASLMGPETWLPAHQMTNLCARLEWIGRGIMLLFMRREMKAQRLNSEQGLELVRIYISEKSDSSYAFIYDVHRLLKSISDEFNDAEVMFEDSAGSSLVYKSHRIKVSQFADLTDSLRDQYHSILKEKIFFNQEIPETCRPVFDITEFVDNPRDFAPDYCFLDNPKNAEQVEGWDRAYCDWMASQPHIIDQFTYIEGGTVRWKPGPCYELLECFSQLRMILAIRVLISSGPSVRGTEFARQTLRNIRGGTVRSVLLLYKTLSIVCVLEKNSAQYLQKHFIPHAPTKDVVRDFVINVGIFRPWEHMVVAHLRSPADADRYRMSLWPGVSRDFSGDEISNALGEATENIFGIPLKILAYRKIVSGIVRFFRKPGDCPTTESTYYDLLQNHTTPTSYRHYGVDQNTLANADPRRIIYFISACIIWGMKTGIDRGNPIRIDAPEELPDSLIPELAVQEKPVQVQPLSLAALRSVMEEVVAAAIPRKEELIEPFYQALAEFYASQNSESNILTRHTGLAPATAVVVHPSLINDLRKFRNDPEAMWTHPKQAELVQAMRIKDRHVLGVLACNTGKTTAVLMQAKVMDYMLVTLVVLPVSGLHLDLHTRARQEGLRAAQWLPQNGHASPPFFLSHSPLTFHSFLEQLHGDRRLANLVFDEGHMFLTDSDFRESVTRVCQITRRAEIPITILSGSIGPMTVEPLLKLFCIKDVHEIRTPSMRGNLEYIASVHPRAINAAGHLSDTHEGAAVEYIKFRQAIQTAPYRMIVFCCSRADTERVAKELGVSAFHSQIPVPEREKIFRSWVNGETCVMVSTSILGAGIDVDVREVVQIGIAFCLLDSHQQANRAGRDGRPARVLTFASSETKLSQAMESNMNISLGSQFLIPWLFLHVCRRLIISVFLDGAGITCAAIPGAILCDICETEATQPMPAQCTKTPTAETMDDMYALFPIQIDQAQRKAAVARQASGCRNPSQTRDGFLDWDENIRDWTPPVNTRMAASPSSDNYGEL</sequence>
<name>A0AAD2H9G3_9AGAR</name>
<dbReference type="SUPFAM" id="SSF52540">
    <property type="entry name" value="P-loop containing nucleoside triphosphate hydrolases"/>
    <property type="match status" value="1"/>
</dbReference>
<accession>A0AAD2H9G3</accession>
<dbReference type="PANTHER" id="PTHR13710:SF154">
    <property type="entry name" value="RECQ HELICASE, PUTATIVE (AFU_ORTHOLOGUE AFUA_6G14720)-RELATED"/>
    <property type="match status" value="1"/>
</dbReference>
<feature type="compositionally biased region" description="Polar residues" evidence="4">
    <location>
        <begin position="1463"/>
        <end position="1472"/>
    </location>
</feature>
<evidence type="ECO:0000259" key="5">
    <source>
        <dbReference type="PROSITE" id="PS51194"/>
    </source>
</evidence>
<feature type="region of interest" description="Disordered" evidence="4">
    <location>
        <begin position="1"/>
        <end position="106"/>
    </location>
</feature>
<evidence type="ECO:0000256" key="3">
    <source>
        <dbReference type="ARBA" id="ARBA00034808"/>
    </source>
</evidence>
<dbReference type="GO" id="GO:0009378">
    <property type="term" value="F:four-way junction helicase activity"/>
    <property type="evidence" value="ECO:0007669"/>
    <property type="project" value="TreeGrafter"/>
</dbReference>
<dbReference type="GO" id="GO:0043138">
    <property type="term" value="F:3'-5' DNA helicase activity"/>
    <property type="evidence" value="ECO:0007669"/>
    <property type="project" value="UniProtKB-EC"/>
</dbReference>
<feature type="compositionally biased region" description="Polar residues" evidence="4">
    <location>
        <begin position="36"/>
        <end position="77"/>
    </location>
</feature>
<evidence type="ECO:0000256" key="1">
    <source>
        <dbReference type="ARBA" id="ARBA00005446"/>
    </source>
</evidence>
<gene>
    <name evidence="6" type="ORF">MYCIT1_LOCUS18223</name>
</gene>
<dbReference type="Gene3D" id="3.40.50.300">
    <property type="entry name" value="P-loop containing nucleotide triphosphate hydrolases"/>
    <property type="match status" value="2"/>
</dbReference>
<dbReference type="GO" id="GO:0005737">
    <property type="term" value="C:cytoplasm"/>
    <property type="evidence" value="ECO:0007669"/>
    <property type="project" value="TreeGrafter"/>
</dbReference>
<comment type="catalytic activity">
    <reaction evidence="2">
        <text>Couples ATP hydrolysis with the unwinding of duplex DNA by translocating in the 3'-5' direction.</text>
        <dbReference type="EC" id="5.6.2.4"/>
    </reaction>
</comment>
<dbReference type="PANTHER" id="PTHR13710">
    <property type="entry name" value="DNA HELICASE RECQ FAMILY MEMBER"/>
    <property type="match status" value="1"/>
</dbReference>
<comment type="similarity">
    <text evidence="1">Belongs to the helicase family. RecQ subfamily.</text>
</comment>
<feature type="compositionally biased region" description="Basic and acidic residues" evidence="4">
    <location>
        <begin position="1"/>
        <end position="25"/>
    </location>
</feature>
<evidence type="ECO:0000313" key="7">
    <source>
        <dbReference type="Proteomes" id="UP001295794"/>
    </source>
</evidence>
<organism evidence="6 7">
    <name type="scientific">Mycena citricolor</name>
    <dbReference type="NCBI Taxonomy" id="2018698"/>
    <lineage>
        <taxon>Eukaryota</taxon>
        <taxon>Fungi</taxon>
        <taxon>Dikarya</taxon>
        <taxon>Basidiomycota</taxon>
        <taxon>Agaricomycotina</taxon>
        <taxon>Agaricomycetes</taxon>
        <taxon>Agaricomycetidae</taxon>
        <taxon>Agaricales</taxon>
        <taxon>Marasmiineae</taxon>
        <taxon>Mycenaceae</taxon>
        <taxon>Mycena</taxon>
    </lineage>
</organism>
<dbReference type="SMART" id="SM00490">
    <property type="entry name" value="HELICc"/>
    <property type="match status" value="1"/>
</dbReference>
<dbReference type="GO" id="GO:0000724">
    <property type="term" value="P:double-strand break repair via homologous recombination"/>
    <property type="evidence" value="ECO:0007669"/>
    <property type="project" value="TreeGrafter"/>
</dbReference>
<dbReference type="GO" id="GO:0005694">
    <property type="term" value="C:chromosome"/>
    <property type="evidence" value="ECO:0007669"/>
    <property type="project" value="TreeGrafter"/>
</dbReference>
<evidence type="ECO:0000256" key="4">
    <source>
        <dbReference type="SAM" id="MobiDB-lite"/>
    </source>
</evidence>
<dbReference type="EMBL" id="CAVNYO010000182">
    <property type="protein sequence ID" value="CAK5272534.1"/>
    <property type="molecule type" value="Genomic_DNA"/>
</dbReference>
<feature type="region of interest" description="Disordered" evidence="4">
    <location>
        <begin position="1453"/>
        <end position="1472"/>
    </location>
</feature>
<evidence type="ECO:0000313" key="6">
    <source>
        <dbReference type="EMBL" id="CAK5272534.1"/>
    </source>
</evidence>
<protein>
    <recommendedName>
        <fullName evidence="3">DNA 3'-5' helicase</fullName>
        <ecNumber evidence="3">5.6.2.4</ecNumber>
    </recommendedName>
</protein>
<dbReference type="InterPro" id="IPR027417">
    <property type="entry name" value="P-loop_NTPase"/>
</dbReference>
<comment type="caution">
    <text evidence="6">The sequence shown here is derived from an EMBL/GenBank/DDBJ whole genome shotgun (WGS) entry which is preliminary data.</text>
</comment>
<dbReference type="Pfam" id="PF00271">
    <property type="entry name" value="Helicase_C"/>
    <property type="match status" value="1"/>
</dbReference>
<dbReference type="InterPro" id="IPR001650">
    <property type="entry name" value="Helicase_C-like"/>
</dbReference>
<evidence type="ECO:0000256" key="2">
    <source>
        <dbReference type="ARBA" id="ARBA00034617"/>
    </source>
</evidence>